<evidence type="ECO:0000313" key="2">
    <source>
        <dbReference type="Proteomes" id="UP000051863"/>
    </source>
</evidence>
<proteinExistence type="predicted"/>
<evidence type="ECO:0008006" key="3">
    <source>
        <dbReference type="Google" id="ProtNLM"/>
    </source>
</evidence>
<dbReference type="Proteomes" id="UP000051863">
    <property type="component" value="Unassembled WGS sequence"/>
</dbReference>
<accession>A0A0R0CC96</accession>
<sequence length="103" mass="11399">MQEVNNQISNNVNKALILLDRGDVERAKECLQKAISEARERSDSVGEVRASVILADVLIDTGAVGSYELLEHAMRIELDDEEREVLGVELSRAAEIMQFRAGS</sequence>
<dbReference type="AlphaFoldDB" id="A0A0R0CC96"/>
<name>A0A0R0CC96_9GAMM</name>
<keyword evidence="2" id="KW-1185">Reference proteome</keyword>
<evidence type="ECO:0000313" key="1">
    <source>
        <dbReference type="EMBL" id="KRG67260.1"/>
    </source>
</evidence>
<organism evidence="1 2">
    <name type="scientific">Stenotrophomonas terrae</name>
    <dbReference type="NCBI Taxonomy" id="405446"/>
    <lineage>
        <taxon>Bacteria</taxon>
        <taxon>Pseudomonadati</taxon>
        <taxon>Pseudomonadota</taxon>
        <taxon>Gammaproteobacteria</taxon>
        <taxon>Lysobacterales</taxon>
        <taxon>Lysobacteraceae</taxon>
        <taxon>Stenotrophomonas</taxon>
    </lineage>
</organism>
<dbReference type="SUPFAM" id="SSF48452">
    <property type="entry name" value="TPR-like"/>
    <property type="match status" value="1"/>
</dbReference>
<dbReference type="InterPro" id="IPR011990">
    <property type="entry name" value="TPR-like_helical_dom_sf"/>
</dbReference>
<comment type="caution">
    <text evidence="1">The sequence shown here is derived from an EMBL/GenBank/DDBJ whole genome shotgun (WGS) entry which is preliminary data.</text>
</comment>
<dbReference type="PATRIC" id="fig|405446.3.peg.1569"/>
<gene>
    <name evidence="1" type="ORF">ABB27_10395</name>
</gene>
<reference evidence="1 2" key="1">
    <citation type="submission" date="2015-05" db="EMBL/GenBank/DDBJ databases">
        <title>Genome sequencing and analysis of members of genus Stenotrophomonas.</title>
        <authorList>
            <person name="Patil P.P."/>
            <person name="Midha S."/>
            <person name="Patil P.B."/>
        </authorList>
    </citation>
    <scope>NUCLEOTIDE SEQUENCE [LARGE SCALE GENOMIC DNA]</scope>
    <source>
        <strain evidence="1 2">DSM 18941</strain>
    </source>
</reference>
<dbReference type="EMBL" id="LDJJ01000033">
    <property type="protein sequence ID" value="KRG67260.1"/>
    <property type="molecule type" value="Genomic_DNA"/>
</dbReference>
<protein>
    <recommendedName>
        <fullName evidence="3">Tetratricopeptide repeat protein</fullName>
    </recommendedName>
</protein>